<dbReference type="PANTHER" id="PTHR30363">
    <property type="entry name" value="HTH-TYPE TRANSCRIPTIONAL REGULATOR SRLR-RELATED"/>
    <property type="match status" value="1"/>
</dbReference>
<organism evidence="4 5">
    <name type="scientific">Collibacillus ludicampi</name>
    <dbReference type="NCBI Taxonomy" id="2771369"/>
    <lineage>
        <taxon>Bacteria</taxon>
        <taxon>Bacillati</taxon>
        <taxon>Bacillota</taxon>
        <taxon>Bacilli</taxon>
        <taxon>Bacillales</taxon>
        <taxon>Alicyclobacillaceae</taxon>
        <taxon>Collibacillus</taxon>
    </lineage>
</organism>
<evidence type="ECO:0000313" key="5">
    <source>
        <dbReference type="Proteomes" id="UP001057291"/>
    </source>
</evidence>
<dbReference type="InterPro" id="IPR014036">
    <property type="entry name" value="DeoR-like_C"/>
</dbReference>
<dbReference type="PANTHER" id="PTHR30363:SF44">
    <property type="entry name" value="AGA OPERON TRANSCRIPTIONAL REPRESSOR-RELATED"/>
    <property type="match status" value="1"/>
</dbReference>
<gene>
    <name evidence="4" type="ORF">DNHGIG_02230</name>
</gene>
<dbReference type="InterPro" id="IPR037171">
    <property type="entry name" value="NagB/RpiA_transferase-like"/>
</dbReference>
<dbReference type="InterPro" id="IPR036388">
    <property type="entry name" value="WH-like_DNA-bd_sf"/>
</dbReference>
<reference evidence="4" key="1">
    <citation type="journal article" date="2023" name="Int. J. Syst. Evol. Microbiol.">
        <title>Collibacillus ludicampi gen. nov., sp. nov., a new soil bacterium of the family Alicyclobacillaceae.</title>
        <authorList>
            <person name="Jojima T."/>
            <person name="Ioku Y."/>
            <person name="Fukuta Y."/>
            <person name="Shirasaka N."/>
            <person name="Matsumura Y."/>
            <person name="Mori M."/>
        </authorList>
    </citation>
    <scope>NUCLEOTIDE SEQUENCE</scope>
    <source>
        <strain evidence="4">TP075</strain>
    </source>
</reference>
<sequence>MEEIRTKGSVRISELMKMLTASESTIRRDLEELERQGLIKRVHGGAVLLQHMTYEPSNLDKSVMFAEAKEKIGRLAASLVEEHTSLIIDAGTTTAALARHLQTPHLRVITNGLNVAEILRGKQYNVLVTGGVLKANTQAMVGELTLELLSRFHVDICFLGINALSQEEGLTTPDMQEAFVKQAMIRAARKVVLLIDSSKFGKVTLSHVAGIREIDIVITDEGISNEDRSWLEENGVTVMEAKE</sequence>
<keyword evidence="1" id="KW-0805">Transcription regulation</keyword>
<dbReference type="AlphaFoldDB" id="A0AAV4LAG2"/>
<dbReference type="SUPFAM" id="SSF100950">
    <property type="entry name" value="NagB/RpiA/CoA transferase-like"/>
    <property type="match status" value="1"/>
</dbReference>
<dbReference type="InterPro" id="IPR001034">
    <property type="entry name" value="DeoR_HTH"/>
</dbReference>
<dbReference type="PROSITE" id="PS51000">
    <property type="entry name" value="HTH_DEOR_2"/>
    <property type="match status" value="1"/>
</dbReference>
<dbReference type="Pfam" id="PF00455">
    <property type="entry name" value="DeoRC"/>
    <property type="match status" value="1"/>
</dbReference>
<evidence type="ECO:0000256" key="2">
    <source>
        <dbReference type="ARBA" id="ARBA00023163"/>
    </source>
</evidence>
<dbReference type="SMART" id="SM01134">
    <property type="entry name" value="DeoRC"/>
    <property type="match status" value="1"/>
</dbReference>
<protein>
    <submittedName>
        <fullName evidence="4">DeoR family transcriptional regulator</fullName>
    </submittedName>
</protein>
<evidence type="ECO:0000313" key="4">
    <source>
        <dbReference type="EMBL" id="GIM44674.1"/>
    </source>
</evidence>
<dbReference type="SMART" id="SM00420">
    <property type="entry name" value="HTH_DEOR"/>
    <property type="match status" value="1"/>
</dbReference>
<name>A0AAV4LAG2_9BACL</name>
<dbReference type="Pfam" id="PF08220">
    <property type="entry name" value="HTH_DeoR"/>
    <property type="match status" value="1"/>
</dbReference>
<dbReference type="GO" id="GO:0003700">
    <property type="term" value="F:DNA-binding transcription factor activity"/>
    <property type="evidence" value="ECO:0007669"/>
    <property type="project" value="InterPro"/>
</dbReference>
<dbReference type="InterPro" id="IPR050313">
    <property type="entry name" value="Carb_Metab_HTH_regulators"/>
</dbReference>
<evidence type="ECO:0000259" key="3">
    <source>
        <dbReference type="PROSITE" id="PS51000"/>
    </source>
</evidence>
<keyword evidence="2" id="KW-0804">Transcription</keyword>
<comment type="caution">
    <text evidence="4">The sequence shown here is derived from an EMBL/GenBank/DDBJ whole genome shotgun (WGS) entry which is preliminary data.</text>
</comment>
<keyword evidence="5" id="KW-1185">Reference proteome</keyword>
<proteinExistence type="predicted"/>
<dbReference type="Gene3D" id="3.40.50.1360">
    <property type="match status" value="1"/>
</dbReference>
<dbReference type="EMBL" id="BOQE01000001">
    <property type="protein sequence ID" value="GIM44674.1"/>
    <property type="molecule type" value="Genomic_DNA"/>
</dbReference>
<dbReference type="Gene3D" id="1.10.10.10">
    <property type="entry name" value="Winged helix-like DNA-binding domain superfamily/Winged helix DNA-binding domain"/>
    <property type="match status" value="1"/>
</dbReference>
<dbReference type="InterPro" id="IPR036390">
    <property type="entry name" value="WH_DNA-bd_sf"/>
</dbReference>
<accession>A0AAV4LAG2</accession>
<evidence type="ECO:0000256" key="1">
    <source>
        <dbReference type="ARBA" id="ARBA00023015"/>
    </source>
</evidence>
<dbReference type="SUPFAM" id="SSF46785">
    <property type="entry name" value="Winged helix' DNA-binding domain"/>
    <property type="match status" value="1"/>
</dbReference>
<dbReference type="Proteomes" id="UP001057291">
    <property type="component" value="Unassembled WGS sequence"/>
</dbReference>
<feature type="domain" description="HTH deoR-type" evidence="3">
    <location>
        <begin position="1"/>
        <end position="48"/>
    </location>
</feature>
<dbReference type="PRINTS" id="PR00037">
    <property type="entry name" value="HTHLACR"/>
</dbReference>